<protein>
    <submittedName>
        <fullName evidence="2">Uncharacterized protein</fullName>
    </submittedName>
</protein>
<dbReference type="EMBL" id="WNTK01064753">
    <property type="protein sequence ID" value="KAG9460486.1"/>
    <property type="molecule type" value="Genomic_DNA"/>
</dbReference>
<evidence type="ECO:0000313" key="2">
    <source>
        <dbReference type="EMBL" id="KAG9460486.1"/>
    </source>
</evidence>
<keyword evidence="3" id="KW-1185">Reference proteome</keyword>
<accession>A0A8J6B4C4</accession>
<dbReference type="AlphaFoldDB" id="A0A8J6B4C4"/>
<comment type="caution">
    <text evidence="2">The sequence shown here is derived from an EMBL/GenBank/DDBJ whole genome shotgun (WGS) entry which is preliminary data.</text>
</comment>
<organism evidence="2 3">
    <name type="scientific">Eleutherodactylus coqui</name>
    <name type="common">Puerto Rican coqui</name>
    <dbReference type="NCBI Taxonomy" id="57060"/>
    <lineage>
        <taxon>Eukaryota</taxon>
        <taxon>Metazoa</taxon>
        <taxon>Chordata</taxon>
        <taxon>Craniata</taxon>
        <taxon>Vertebrata</taxon>
        <taxon>Euteleostomi</taxon>
        <taxon>Amphibia</taxon>
        <taxon>Batrachia</taxon>
        <taxon>Anura</taxon>
        <taxon>Neobatrachia</taxon>
        <taxon>Hyloidea</taxon>
        <taxon>Eleutherodactylidae</taxon>
        <taxon>Eleutherodactylinae</taxon>
        <taxon>Eleutherodactylus</taxon>
        <taxon>Eleutherodactylus</taxon>
    </lineage>
</organism>
<feature type="region of interest" description="Disordered" evidence="1">
    <location>
        <begin position="53"/>
        <end position="92"/>
    </location>
</feature>
<dbReference type="Proteomes" id="UP000770717">
    <property type="component" value="Unassembled WGS sequence"/>
</dbReference>
<evidence type="ECO:0000256" key="1">
    <source>
        <dbReference type="SAM" id="MobiDB-lite"/>
    </source>
</evidence>
<name>A0A8J6B4C4_ELECQ</name>
<feature type="compositionally biased region" description="Polar residues" evidence="1">
    <location>
        <begin position="54"/>
        <end position="65"/>
    </location>
</feature>
<gene>
    <name evidence="2" type="ORF">GDO78_021508</name>
</gene>
<reference evidence="2" key="1">
    <citation type="thesis" date="2020" institute="ProQuest LLC" country="789 East Eisenhower Parkway, Ann Arbor, MI, USA">
        <title>Comparative Genomics and Chromosome Evolution.</title>
        <authorList>
            <person name="Mudd A.B."/>
        </authorList>
    </citation>
    <scope>NUCLEOTIDE SEQUENCE</scope>
    <source>
        <strain evidence="2">HN-11 Male</strain>
        <tissue evidence="2">Kidney and liver</tissue>
    </source>
</reference>
<sequence length="92" mass="10496">MSRQSVWYYAKGMQKPRCVIAPKTTPQVRDLIGALTREHDEFCAAEIKKILKRSTPQKGMSTERSGSARPGRGWRARRSSTTSYSPMRPPWV</sequence>
<dbReference type="OrthoDB" id="10648207at2759"/>
<proteinExistence type="predicted"/>
<evidence type="ECO:0000313" key="3">
    <source>
        <dbReference type="Proteomes" id="UP000770717"/>
    </source>
</evidence>